<dbReference type="SUPFAM" id="SSF88697">
    <property type="entry name" value="PUA domain-like"/>
    <property type="match status" value="1"/>
</dbReference>
<dbReference type="Gene3D" id="3.30.40.10">
    <property type="entry name" value="Zinc/RING finger domain, C3HC4 (zinc finger)"/>
    <property type="match status" value="2"/>
</dbReference>
<dbReference type="GO" id="GO:0061630">
    <property type="term" value="F:ubiquitin protein ligase activity"/>
    <property type="evidence" value="ECO:0007669"/>
    <property type="project" value="TreeGrafter"/>
</dbReference>
<evidence type="ECO:0000256" key="3">
    <source>
        <dbReference type="ARBA" id="ARBA00022833"/>
    </source>
</evidence>
<name>A0A8H7QKL1_9FUNG</name>
<keyword evidence="3" id="KW-0862">Zinc</keyword>
<evidence type="ECO:0008006" key="10">
    <source>
        <dbReference type="Google" id="ProtNLM"/>
    </source>
</evidence>
<organism evidence="8 9">
    <name type="scientific">Mucor saturninus</name>
    <dbReference type="NCBI Taxonomy" id="64648"/>
    <lineage>
        <taxon>Eukaryota</taxon>
        <taxon>Fungi</taxon>
        <taxon>Fungi incertae sedis</taxon>
        <taxon>Mucoromycota</taxon>
        <taxon>Mucoromycotina</taxon>
        <taxon>Mucoromycetes</taxon>
        <taxon>Mucorales</taxon>
        <taxon>Mucorineae</taxon>
        <taxon>Mucoraceae</taxon>
        <taxon>Mucor</taxon>
    </lineage>
</organism>
<evidence type="ECO:0000259" key="6">
    <source>
        <dbReference type="PROSITE" id="PS50089"/>
    </source>
</evidence>
<feature type="region of interest" description="Disordered" evidence="5">
    <location>
        <begin position="309"/>
        <end position="350"/>
    </location>
</feature>
<evidence type="ECO:0000256" key="1">
    <source>
        <dbReference type="ARBA" id="ARBA00022723"/>
    </source>
</evidence>
<dbReference type="SMART" id="SM00184">
    <property type="entry name" value="RING"/>
    <property type="match status" value="2"/>
</dbReference>
<reference evidence="8" key="1">
    <citation type="submission" date="2020-12" db="EMBL/GenBank/DDBJ databases">
        <title>Metabolic potential, ecology and presence of endohyphal bacteria is reflected in genomic diversity of Mucoromycotina.</title>
        <authorList>
            <person name="Muszewska A."/>
            <person name="Okrasinska A."/>
            <person name="Steczkiewicz K."/>
            <person name="Drgas O."/>
            <person name="Orlowska M."/>
            <person name="Perlinska-Lenart U."/>
            <person name="Aleksandrzak-Piekarczyk T."/>
            <person name="Szatraj K."/>
            <person name="Zielenkiewicz U."/>
            <person name="Pilsyk S."/>
            <person name="Malc E."/>
            <person name="Mieczkowski P."/>
            <person name="Kruszewska J.S."/>
            <person name="Biernat P."/>
            <person name="Pawlowska J."/>
        </authorList>
    </citation>
    <scope>NUCLEOTIDE SEQUENCE</scope>
    <source>
        <strain evidence="8">WA0000017839</strain>
    </source>
</reference>
<keyword evidence="9" id="KW-1185">Reference proteome</keyword>
<evidence type="ECO:0000313" key="8">
    <source>
        <dbReference type="EMBL" id="KAG2194052.1"/>
    </source>
</evidence>
<evidence type="ECO:0000256" key="2">
    <source>
        <dbReference type="ARBA" id="ARBA00022771"/>
    </source>
</evidence>
<dbReference type="InterPro" id="IPR017907">
    <property type="entry name" value="Znf_RING_CS"/>
</dbReference>
<comment type="caution">
    <text evidence="8">The sequence shown here is derived from an EMBL/GenBank/DDBJ whole genome shotgun (WGS) entry which is preliminary data.</text>
</comment>
<dbReference type="AlphaFoldDB" id="A0A8H7QKL1"/>
<feature type="domain" description="Lon N-terminal" evidence="7">
    <location>
        <begin position="189"/>
        <end position="458"/>
    </location>
</feature>
<protein>
    <recommendedName>
        <fullName evidence="10">RING-type domain-containing protein</fullName>
    </recommendedName>
</protein>
<dbReference type="InterPro" id="IPR013083">
    <property type="entry name" value="Znf_RING/FYVE/PHD"/>
</dbReference>
<dbReference type="OrthoDB" id="264917at2759"/>
<evidence type="ECO:0000256" key="4">
    <source>
        <dbReference type="PROSITE-ProRule" id="PRU00175"/>
    </source>
</evidence>
<dbReference type="Pfam" id="PF02190">
    <property type="entry name" value="LON_substr_bdg"/>
    <property type="match status" value="1"/>
</dbReference>
<evidence type="ECO:0000259" key="7">
    <source>
        <dbReference type="PROSITE" id="PS51787"/>
    </source>
</evidence>
<accession>A0A8H7QKL1</accession>
<dbReference type="EMBL" id="JAEPRD010000207">
    <property type="protein sequence ID" value="KAG2194052.1"/>
    <property type="molecule type" value="Genomic_DNA"/>
</dbReference>
<gene>
    <name evidence="8" type="ORF">INT47_008136</name>
</gene>
<dbReference type="SMART" id="SM00464">
    <property type="entry name" value="LON"/>
    <property type="match status" value="1"/>
</dbReference>
<dbReference type="InterPro" id="IPR027370">
    <property type="entry name" value="Znf-RING_euk"/>
</dbReference>
<dbReference type="Gene3D" id="2.30.130.40">
    <property type="entry name" value="LON domain-like"/>
    <property type="match status" value="1"/>
</dbReference>
<dbReference type="PROSITE" id="PS50089">
    <property type="entry name" value="ZF_RING_2"/>
    <property type="match status" value="1"/>
</dbReference>
<dbReference type="PROSITE" id="PS00518">
    <property type="entry name" value="ZF_RING_1"/>
    <property type="match status" value="1"/>
</dbReference>
<dbReference type="InterPro" id="IPR015947">
    <property type="entry name" value="PUA-like_sf"/>
</dbReference>
<sequence>MSSLLDCSVCQQQLNAPVTLSCGFTVCLKCLPSKEDFQRSTFVCPVTKCMKESHLFGPDLYLDDVTQKVIQNDFISQDTLNEAIYGEAATVFQCSIGNHLLEGPVTNHCGHTFCKLCLLQYKITHDSCNKCQKRLPSYQFIHNQPLNFLLHNLLSIFSNIRPYNNIEIARPNQISNVSISFLDLNHVTYQNIPIYLSDFAVLPSQKLRIPIYTQQNRTFFQNALIACKEYQCLCVGILSKDKSNKKGKYGTIVKITSIEQRANDMLVDVIGMDRFKVLSVNQETDDFLSADLEMQFENEQDLERVMSTQNHWTEKRHISPPSTPTSKDTMEMTTTSSTIAPPSSPPYSPSSPQPIYDFTTVSTAVKLSNNVHDFISELAHSTPSTSFCSAVEGLLGPVWLDSVQGLHGPLPSGNHPVAMCWWAAVVLPVSNTDRYHLLETPALEERLTIILSWIHDLKSQWGNCRRTAVNSVAKVGK</sequence>
<dbReference type="InterPro" id="IPR003111">
    <property type="entry name" value="Lon_prtase_N"/>
</dbReference>
<dbReference type="Pfam" id="PF13445">
    <property type="entry name" value="zf-RING_UBOX"/>
    <property type="match status" value="2"/>
</dbReference>
<keyword evidence="2 4" id="KW-0863">Zinc-finger</keyword>
<evidence type="ECO:0000313" key="9">
    <source>
        <dbReference type="Proteomes" id="UP000603453"/>
    </source>
</evidence>
<dbReference type="PROSITE" id="PS51787">
    <property type="entry name" value="LON_N"/>
    <property type="match status" value="1"/>
</dbReference>
<proteinExistence type="predicted"/>
<dbReference type="PANTHER" id="PTHR23327">
    <property type="entry name" value="RING FINGER PROTEIN 127"/>
    <property type="match status" value="1"/>
</dbReference>
<keyword evidence="1" id="KW-0479">Metal-binding</keyword>
<dbReference type="PANTHER" id="PTHR23327:SF42">
    <property type="entry name" value="LON PEPTIDASE N-TERMINAL DOMAIN AND RING FINGER PROTEIN C14F5.10C"/>
    <property type="match status" value="1"/>
</dbReference>
<dbReference type="InterPro" id="IPR001841">
    <property type="entry name" value="Znf_RING"/>
</dbReference>
<dbReference type="Proteomes" id="UP000603453">
    <property type="component" value="Unassembled WGS sequence"/>
</dbReference>
<dbReference type="GO" id="GO:0008270">
    <property type="term" value="F:zinc ion binding"/>
    <property type="evidence" value="ECO:0007669"/>
    <property type="project" value="UniProtKB-KW"/>
</dbReference>
<feature type="domain" description="RING-type" evidence="6">
    <location>
        <begin position="7"/>
        <end position="48"/>
    </location>
</feature>
<dbReference type="SUPFAM" id="SSF57850">
    <property type="entry name" value="RING/U-box"/>
    <property type="match status" value="2"/>
</dbReference>
<evidence type="ECO:0000256" key="5">
    <source>
        <dbReference type="SAM" id="MobiDB-lite"/>
    </source>
</evidence>
<dbReference type="InterPro" id="IPR046336">
    <property type="entry name" value="Lon_prtase_N_sf"/>
</dbReference>